<name>A0ABT0PY76_9FLAO</name>
<feature type="transmembrane region" description="Helical" evidence="1">
    <location>
        <begin position="50"/>
        <end position="71"/>
    </location>
</feature>
<feature type="transmembrane region" description="Helical" evidence="1">
    <location>
        <begin position="91"/>
        <end position="120"/>
    </location>
</feature>
<evidence type="ECO:0000313" key="3">
    <source>
        <dbReference type="Proteomes" id="UP001203607"/>
    </source>
</evidence>
<feature type="transmembrane region" description="Helical" evidence="1">
    <location>
        <begin position="132"/>
        <end position="151"/>
    </location>
</feature>
<keyword evidence="3" id="KW-1185">Reference proteome</keyword>
<evidence type="ECO:0000313" key="2">
    <source>
        <dbReference type="EMBL" id="MCL6275428.1"/>
    </source>
</evidence>
<gene>
    <name evidence="2" type="ORF">M3P19_15545</name>
</gene>
<proteinExistence type="predicted"/>
<dbReference type="RefSeq" id="WP_249658612.1">
    <property type="nucleotide sequence ID" value="NZ_JAMFMA010000004.1"/>
</dbReference>
<dbReference type="EMBL" id="JAMFMA010000004">
    <property type="protein sequence ID" value="MCL6275428.1"/>
    <property type="molecule type" value="Genomic_DNA"/>
</dbReference>
<protein>
    <recommendedName>
        <fullName evidence="4">Prepilin type IV endopeptidase peptidase domain-containing protein</fullName>
    </recommendedName>
</protein>
<feature type="transmembrane region" description="Helical" evidence="1">
    <location>
        <begin position="26"/>
        <end position="43"/>
    </location>
</feature>
<keyword evidence="1" id="KW-0812">Transmembrane</keyword>
<accession>A0ABT0PY76</accession>
<sequence length="160" mass="18243">MIFLQLLAMASFGVMAFQDFKERAVMWILFPLVAGLLATIHIWHIGMEFFWFFALANILLVTAVLLILWLFTKYVFKKKFLDVSFGLGDMLFFYALALGFPTLTFIILFVSALLFALFCFSLLRIFNKTDTVPLAGLMSIYLIGAMCISIFTNSPSLYLI</sequence>
<comment type="caution">
    <text evidence="2">The sequence shown here is derived from an EMBL/GenBank/DDBJ whole genome shotgun (WGS) entry which is preliminary data.</text>
</comment>
<evidence type="ECO:0008006" key="4">
    <source>
        <dbReference type="Google" id="ProtNLM"/>
    </source>
</evidence>
<organism evidence="2 3">
    <name type="scientific">Flagellimonas spongiicola</name>
    <dbReference type="NCBI Taxonomy" id="2942208"/>
    <lineage>
        <taxon>Bacteria</taxon>
        <taxon>Pseudomonadati</taxon>
        <taxon>Bacteroidota</taxon>
        <taxon>Flavobacteriia</taxon>
        <taxon>Flavobacteriales</taxon>
        <taxon>Flavobacteriaceae</taxon>
        <taxon>Flagellimonas</taxon>
    </lineage>
</organism>
<reference evidence="2 3" key="1">
    <citation type="submission" date="2022-05" db="EMBL/GenBank/DDBJ databases">
        <authorList>
            <person name="Park J.-S."/>
        </authorList>
    </citation>
    <scope>NUCLEOTIDE SEQUENCE [LARGE SCALE GENOMIC DNA]</scope>
    <source>
        <strain evidence="2 3">2012CJ35-5</strain>
    </source>
</reference>
<keyword evidence="1" id="KW-1133">Transmembrane helix</keyword>
<keyword evidence="1" id="KW-0472">Membrane</keyword>
<dbReference type="Proteomes" id="UP001203607">
    <property type="component" value="Unassembled WGS sequence"/>
</dbReference>
<evidence type="ECO:0000256" key="1">
    <source>
        <dbReference type="SAM" id="Phobius"/>
    </source>
</evidence>